<dbReference type="InterPro" id="IPR051908">
    <property type="entry name" value="Ribosomal_N-acetyltransferase"/>
</dbReference>
<dbReference type="EMBL" id="LDPZ01000074">
    <property type="protein sequence ID" value="KTQ84199.1"/>
    <property type="molecule type" value="Genomic_DNA"/>
</dbReference>
<reference evidence="2 3" key="1">
    <citation type="journal article" date="2016" name="Front. Microbiol.">
        <title>Genomic Resource of Rice Seed Associated Bacteria.</title>
        <authorList>
            <person name="Midha S."/>
            <person name="Bansal K."/>
            <person name="Sharma S."/>
            <person name="Kumar N."/>
            <person name="Patil P.P."/>
            <person name="Chaudhry V."/>
            <person name="Patil P.B."/>
        </authorList>
    </citation>
    <scope>NUCLEOTIDE SEQUENCE [LARGE SCALE GENOMIC DNA]</scope>
    <source>
        <strain evidence="2 3">NS226</strain>
    </source>
</reference>
<dbReference type="GO" id="GO:1990189">
    <property type="term" value="F:protein N-terminal-serine acetyltransferase activity"/>
    <property type="evidence" value="ECO:0007669"/>
    <property type="project" value="TreeGrafter"/>
</dbReference>
<dbReference type="RefSeq" id="WP_058636744.1">
    <property type="nucleotide sequence ID" value="NZ_LDPZ01000074.1"/>
</dbReference>
<comment type="caution">
    <text evidence="2">The sequence shown here is derived from an EMBL/GenBank/DDBJ whole genome shotgun (WGS) entry which is preliminary data.</text>
</comment>
<dbReference type="Proteomes" id="UP000078272">
    <property type="component" value="Unassembled WGS sequence"/>
</dbReference>
<dbReference type="PROSITE" id="PS51186">
    <property type="entry name" value="GNAT"/>
    <property type="match status" value="1"/>
</dbReference>
<proteinExistence type="predicted"/>
<keyword evidence="2" id="KW-0808">Transferase</keyword>
<dbReference type="InterPro" id="IPR016181">
    <property type="entry name" value="Acyl_CoA_acyltransferase"/>
</dbReference>
<dbReference type="OrthoDB" id="5295305at2"/>
<organism evidence="2 3">
    <name type="scientific">Aureimonas ureilytica</name>
    <dbReference type="NCBI Taxonomy" id="401562"/>
    <lineage>
        <taxon>Bacteria</taxon>
        <taxon>Pseudomonadati</taxon>
        <taxon>Pseudomonadota</taxon>
        <taxon>Alphaproteobacteria</taxon>
        <taxon>Hyphomicrobiales</taxon>
        <taxon>Aurantimonadaceae</taxon>
        <taxon>Aureimonas</taxon>
    </lineage>
</organism>
<evidence type="ECO:0000313" key="2">
    <source>
        <dbReference type="EMBL" id="KTQ84199.1"/>
    </source>
</evidence>
<dbReference type="STRING" id="401562.NS365_10200"/>
<evidence type="ECO:0000259" key="1">
    <source>
        <dbReference type="PROSITE" id="PS51186"/>
    </source>
</evidence>
<dbReference type="SUPFAM" id="SSF55729">
    <property type="entry name" value="Acyl-CoA N-acyltransferases (Nat)"/>
    <property type="match status" value="1"/>
</dbReference>
<dbReference type="GO" id="GO:0008999">
    <property type="term" value="F:protein-N-terminal-alanine acetyltransferase activity"/>
    <property type="evidence" value="ECO:0007669"/>
    <property type="project" value="TreeGrafter"/>
</dbReference>
<evidence type="ECO:0000313" key="3">
    <source>
        <dbReference type="Proteomes" id="UP000078272"/>
    </source>
</evidence>
<sequence>MTERSLANWQPRALPGNEPLVGRHVRVEPIVDDRHFADLEAAFRGHDALWTYLAYGPFDGADAFLRYAQATYLSADPKFHAIIPAGSDKAEGVAALMRLDPANGVAEIGHICLAPTLQKTRASTEAFALLYGRVFDELGYRRLEWKCESTNAPSRRAAARYGFQYESLFRQHMVVKGRNRDTAWFSIIDPEWPVVKAGFERWLADDNFDGEGRQRRSLEACREG</sequence>
<dbReference type="PANTHER" id="PTHR43441:SF2">
    <property type="entry name" value="FAMILY ACETYLTRANSFERASE, PUTATIVE (AFU_ORTHOLOGUE AFUA_7G00850)-RELATED"/>
    <property type="match status" value="1"/>
</dbReference>
<feature type="domain" description="N-acetyltransferase" evidence="1">
    <location>
        <begin position="28"/>
        <end position="181"/>
    </location>
</feature>
<dbReference type="PANTHER" id="PTHR43441">
    <property type="entry name" value="RIBOSOMAL-PROTEIN-SERINE ACETYLTRANSFERASE"/>
    <property type="match status" value="1"/>
</dbReference>
<dbReference type="InterPro" id="IPR000182">
    <property type="entry name" value="GNAT_dom"/>
</dbReference>
<dbReference type="AlphaFoldDB" id="A0A175R4V1"/>
<protein>
    <submittedName>
        <fullName evidence="2">GNAT family acetyltransferase</fullName>
    </submittedName>
</protein>
<dbReference type="FunFam" id="3.40.630.30:FF:000047">
    <property type="entry name" value="Acetyltransferase, GNAT family"/>
    <property type="match status" value="1"/>
</dbReference>
<dbReference type="Gene3D" id="3.40.630.30">
    <property type="match status" value="1"/>
</dbReference>
<gene>
    <name evidence="2" type="ORF">NS226_21820</name>
</gene>
<dbReference type="Pfam" id="PF13302">
    <property type="entry name" value="Acetyltransf_3"/>
    <property type="match status" value="1"/>
</dbReference>
<dbReference type="PATRIC" id="fig|401562.3.peg.4822"/>
<accession>A0A175R4V1</accession>
<name>A0A175R4V1_9HYPH</name>